<organism evidence="1 2">
    <name type="scientific">Actinomadura mexicana</name>
    <dbReference type="NCBI Taxonomy" id="134959"/>
    <lineage>
        <taxon>Bacteria</taxon>
        <taxon>Bacillati</taxon>
        <taxon>Actinomycetota</taxon>
        <taxon>Actinomycetes</taxon>
        <taxon>Streptosporangiales</taxon>
        <taxon>Thermomonosporaceae</taxon>
        <taxon>Actinomadura</taxon>
    </lineage>
</organism>
<sequence>MHGPGLGEAAPTRRRVLGFAGAATLAGAAALAGARPAAADGRTYTFDPLFNVPHTDNMQGLAYRRGRFYVGFDVGGGHGVIREYDRDGTTLKESAPLAVGHAAEISVRDRDGLLYVATGGGTNPTKVNVVDWSGEPEVVRTIDFGSLGNSGLVAVDNRRDGLLVHAGPGDQGPFVFAFTDLDGTVRSTFGLGYQGVPQGLEMAGDKVLYYTNDTITVLDRAGKILEAIDIPLTGESEGLAVAPAGRGTRVFFGYNKPNRVYAMKPVFH</sequence>
<dbReference type="Proteomes" id="UP000198420">
    <property type="component" value="Unassembled WGS sequence"/>
</dbReference>
<dbReference type="Gene3D" id="2.120.10.30">
    <property type="entry name" value="TolB, C-terminal domain"/>
    <property type="match status" value="1"/>
</dbReference>
<name>A0A239GMT6_9ACTN</name>
<evidence type="ECO:0008006" key="3">
    <source>
        <dbReference type="Google" id="ProtNLM"/>
    </source>
</evidence>
<dbReference type="SUPFAM" id="SSF101898">
    <property type="entry name" value="NHL repeat"/>
    <property type="match status" value="1"/>
</dbReference>
<dbReference type="OrthoDB" id="3459826at2"/>
<dbReference type="EMBL" id="FZNP01000025">
    <property type="protein sequence ID" value="SNS69374.1"/>
    <property type="molecule type" value="Genomic_DNA"/>
</dbReference>
<reference evidence="2" key="1">
    <citation type="submission" date="2017-06" db="EMBL/GenBank/DDBJ databases">
        <authorList>
            <person name="Varghese N."/>
            <person name="Submissions S."/>
        </authorList>
    </citation>
    <scope>NUCLEOTIDE SEQUENCE [LARGE SCALE GENOMIC DNA]</scope>
    <source>
        <strain evidence="2">DSM 44485</strain>
    </source>
</reference>
<proteinExistence type="predicted"/>
<gene>
    <name evidence="1" type="ORF">SAMN06265355_1256</name>
</gene>
<evidence type="ECO:0000313" key="2">
    <source>
        <dbReference type="Proteomes" id="UP000198420"/>
    </source>
</evidence>
<dbReference type="AlphaFoldDB" id="A0A239GMT6"/>
<evidence type="ECO:0000313" key="1">
    <source>
        <dbReference type="EMBL" id="SNS69374.1"/>
    </source>
</evidence>
<protein>
    <recommendedName>
        <fullName evidence="3">Sugar lactone lactonase YvrE</fullName>
    </recommendedName>
</protein>
<accession>A0A239GMT6</accession>
<keyword evidence="2" id="KW-1185">Reference proteome</keyword>
<dbReference type="PROSITE" id="PS51318">
    <property type="entry name" value="TAT"/>
    <property type="match status" value="1"/>
</dbReference>
<dbReference type="InterPro" id="IPR006311">
    <property type="entry name" value="TAT_signal"/>
</dbReference>
<dbReference type="RefSeq" id="WP_089316636.1">
    <property type="nucleotide sequence ID" value="NZ_FZNP01000025.1"/>
</dbReference>
<dbReference type="InterPro" id="IPR011042">
    <property type="entry name" value="6-blade_b-propeller_TolB-like"/>
</dbReference>